<dbReference type="Gene3D" id="1.10.1760.20">
    <property type="match status" value="1"/>
</dbReference>
<name>A0A8J6M7Q0_9FIRM</name>
<keyword evidence="1" id="KW-0812">Transmembrane</keyword>
<dbReference type="GO" id="GO:0015234">
    <property type="term" value="F:thiamine transmembrane transporter activity"/>
    <property type="evidence" value="ECO:0007669"/>
    <property type="project" value="InterPro"/>
</dbReference>
<keyword evidence="1" id="KW-0472">Membrane</keyword>
<proteinExistence type="predicted"/>
<feature type="transmembrane region" description="Helical" evidence="1">
    <location>
        <begin position="74"/>
        <end position="98"/>
    </location>
</feature>
<feature type="transmembrane region" description="Helical" evidence="1">
    <location>
        <begin position="6"/>
        <end position="23"/>
    </location>
</feature>
<comment type="caution">
    <text evidence="2">The sequence shown here is derived from an EMBL/GenBank/DDBJ whole genome shotgun (WGS) entry which is preliminary data.</text>
</comment>
<keyword evidence="3" id="KW-1185">Reference proteome</keyword>
<organism evidence="2 3">
    <name type="scientific">Flintibacter hominis</name>
    <dbReference type="NCBI Taxonomy" id="2763048"/>
    <lineage>
        <taxon>Bacteria</taxon>
        <taxon>Bacillati</taxon>
        <taxon>Bacillota</taxon>
        <taxon>Clostridia</taxon>
        <taxon>Eubacteriales</taxon>
        <taxon>Flintibacter</taxon>
    </lineage>
</organism>
<reference evidence="2" key="1">
    <citation type="submission" date="2020-08" db="EMBL/GenBank/DDBJ databases">
        <title>Genome public.</title>
        <authorList>
            <person name="Liu C."/>
            <person name="Sun Q."/>
        </authorList>
    </citation>
    <scope>NUCLEOTIDE SEQUENCE</scope>
    <source>
        <strain evidence="2">NSJ-23</strain>
    </source>
</reference>
<dbReference type="GO" id="GO:0005886">
    <property type="term" value="C:plasma membrane"/>
    <property type="evidence" value="ECO:0007669"/>
    <property type="project" value="InterPro"/>
</dbReference>
<evidence type="ECO:0000256" key="1">
    <source>
        <dbReference type="SAM" id="Phobius"/>
    </source>
</evidence>
<dbReference type="Pfam" id="PF09515">
    <property type="entry name" value="Thia_YuaJ"/>
    <property type="match status" value="1"/>
</dbReference>
<evidence type="ECO:0000313" key="3">
    <source>
        <dbReference type="Proteomes" id="UP000628736"/>
    </source>
</evidence>
<evidence type="ECO:0000313" key="2">
    <source>
        <dbReference type="EMBL" id="MBC5723533.1"/>
    </source>
</evidence>
<sequence>MTPSTMITAVFTVAYLAVTAWLCRGLRLNTRSVCYGGLTCAATLVLGSFLLYLPTGAAISPGSWIPLMLLALTYDWRLACVTGWVTGILAIFLIPAWAPVHWAQIFVEHLVAFSALGYAGIFGNGKKWKVLCGVLLAILLRFIGQMLSGVVFFSQNAWDGWGAWGYSITYHLSCKIPEGTATTLIMLALPLKTIQNAIGGKQS</sequence>
<dbReference type="EMBL" id="JACOPO010000010">
    <property type="protein sequence ID" value="MBC5723533.1"/>
    <property type="molecule type" value="Genomic_DNA"/>
</dbReference>
<dbReference type="AlphaFoldDB" id="A0A8J6M7Q0"/>
<dbReference type="InterPro" id="IPR012651">
    <property type="entry name" value="Thia_Transptr_ThiT"/>
</dbReference>
<feature type="transmembrane region" description="Helical" evidence="1">
    <location>
        <begin position="105"/>
        <end position="122"/>
    </location>
</feature>
<dbReference type="RefSeq" id="WP_186853285.1">
    <property type="nucleotide sequence ID" value="NZ_JACOPO010000010.1"/>
</dbReference>
<accession>A0A8J6M7Q0</accession>
<keyword evidence="1" id="KW-1133">Transmembrane helix</keyword>
<gene>
    <name evidence="2" type="ORF">H8S11_12005</name>
</gene>
<feature type="transmembrane region" description="Helical" evidence="1">
    <location>
        <begin position="35"/>
        <end position="54"/>
    </location>
</feature>
<protein>
    <submittedName>
        <fullName evidence="2">Energy-coupled thiamine transporter ThiT</fullName>
    </submittedName>
</protein>
<feature type="transmembrane region" description="Helical" evidence="1">
    <location>
        <begin position="128"/>
        <end position="153"/>
    </location>
</feature>
<dbReference type="Proteomes" id="UP000628736">
    <property type="component" value="Unassembled WGS sequence"/>
</dbReference>